<dbReference type="Proteomes" id="UP001187425">
    <property type="component" value="Unassembled WGS sequence"/>
</dbReference>
<dbReference type="EMBL" id="JAWMQI010000064">
    <property type="protein sequence ID" value="MDV7249828.1"/>
    <property type="molecule type" value="Genomic_DNA"/>
</dbReference>
<evidence type="ECO:0000313" key="3">
    <source>
        <dbReference type="Proteomes" id="UP001187425"/>
    </source>
</evidence>
<gene>
    <name evidence="2" type="ORF">R4K57_15715</name>
</gene>
<dbReference type="GeneID" id="55515379"/>
<reference evidence="2 3" key="1">
    <citation type="submission" date="2023-10" db="EMBL/GenBank/DDBJ databases">
        <title>A new tool for lettuce pathogen research.</title>
        <authorList>
            <person name="Horton K.N."/>
            <person name="Cseke L.J."/>
            <person name="Badiwe M."/>
            <person name="Tesfaye D."/>
            <person name="Klein A."/>
            <person name="Su J."/>
            <person name="Potnis N."/>
            <person name="Gassmann W."/>
        </authorList>
    </citation>
    <scope>NUCLEOTIDE SEQUENCE [LARGE SCALE GENOMIC DNA]</scope>
    <source>
        <strain evidence="2 3">JSKH1901</strain>
    </source>
</reference>
<name>A0AAW8ZTG2_9XANT</name>
<evidence type="ECO:0000313" key="2">
    <source>
        <dbReference type="EMBL" id="MDV7249828.1"/>
    </source>
</evidence>
<proteinExistence type="predicted"/>
<organism evidence="2 3">
    <name type="scientific">Xanthomonas hortorum pv. vitians</name>
    <dbReference type="NCBI Taxonomy" id="83224"/>
    <lineage>
        <taxon>Bacteria</taxon>
        <taxon>Pseudomonadati</taxon>
        <taxon>Pseudomonadota</taxon>
        <taxon>Gammaproteobacteria</taxon>
        <taxon>Lysobacterales</taxon>
        <taxon>Lysobacteraceae</taxon>
        <taxon>Xanthomonas</taxon>
    </lineage>
</organism>
<protein>
    <submittedName>
        <fullName evidence="2">Uncharacterized protein</fullName>
    </submittedName>
</protein>
<evidence type="ECO:0000256" key="1">
    <source>
        <dbReference type="SAM" id="MobiDB-lite"/>
    </source>
</evidence>
<accession>A0AAW8ZTG2</accession>
<sequence>MTSQGDAELELQRRLDVPSRTNRRRDDSIERAAARRMSESSLLHFQPIHFLPRLSQTKALTVSNAPPRAG</sequence>
<feature type="region of interest" description="Disordered" evidence="1">
    <location>
        <begin position="1"/>
        <end position="38"/>
    </location>
</feature>
<feature type="compositionally biased region" description="Basic and acidic residues" evidence="1">
    <location>
        <begin position="24"/>
        <end position="38"/>
    </location>
</feature>
<comment type="caution">
    <text evidence="2">The sequence shown here is derived from an EMBL/GenBank/DDBJ whole genome shotgun (WGS) entry which is preliminary data.</text>
</comment>
<dbReference type="AlphaFoldDB" id="A0AAW8ZTG2"/>
<dbReference type="RefSeq" id="WP_154844761.1">
    <property type="nucleotide sequence ID" value="NZ_CP060399.1"/>
</dbReference>